<dbReference type="InterPro" id="IPR050194">
    <property type="entry name" value="Glycosyltransferase_grp1"/>
</dbReference>
<name>A0A1G2Q8Q3_9BACT</name>
<dbReference type="PANTHER" id="PTHR45947:SF3">
    <property type="entry name" value="SULFOQUINOVOSYL TRANSFERASE SQD2"/>
    <property type="match status" value="1"/>
</dbReference>
<dbReference type="AlphaFoldDB" id="A0A1G2Q8Q3"/>
<dbReference type="SUPFAM" id="SSF53756">
    <property type="entry name" value="UDP-Glycosyltransferase/glycogen phosphorylase"/>
    <property type="match status" value="1"/>
</dbReference>
<feature type="domain" description="Glycosyltransferase subfamily 4-like N-terminal" evidence="1">
    <location>
        <begin position="23"/>
        <end position="207"/>
    </location>
</feature>
<accession>A0A1G2Q8Q3</accession>
<sequence>MKILFLTNLYPPYVRGGAEYLGTQVVEELVRQGHQVAVVTSVPWRSVKKLKPELREEGGVEVYRFYPLNLYHYLTASKLLYPVRFLWQLINLWNPHTSHVIKKIVQQFKPELAISFNLMGLGFNVPRVLAVLKLSHIHVLHDVQLLHPSGLFMWGESHRTLPMKIYQAITSWLFAPVKTVVSPSSWLLQEHIRAGLFTKAEQKVLPNPVPPFLALAHTKTTEAPLQLLFVGQFEIHKGVFWLVETIKQELKQRNFVLHLVALGQKPRVAELKALVAEDKRFVIHDIISQTEIDELYQSSHLSIIPSLCYENSPTAITKSLSAGTPVLAVNLGGIPELIIEDKTGWLYSPGDRADFAQKLSWCLKHPAELLQAGLIGSRVFADRTLEKYASDLVGSNVVEH</sequence>
<dbReference type="PANTHER" id="PTHR45947">
    <property type="entry name" value="SULFOQUINOVOSYL TRANSFERASE SQD2"/>
    <property type="match status" value="1"/>
</dbReference>
<dbReference type="Pfam" id="PF13692">
    <property type="entry name" value="Glyco_trans_1_4"/>
    <property type="match status" value="1"/>
</dbReference>
<dbReference type="GO" id="GO:0016757">
    <property type="term" value="F:glycosyltransferase activity"/>
    <property type="evidence" value="ECO:0007669"/>
    <property type="project" value="TreeGrafter"/>
</dbReference>
<protein>
    <recommendedName>
        <fullName evidence="1">Glycosyltransferase subfamily 4-like N-terminal domain-containing protein</fullName>
    </recommendedName>
</protein>
<evidence type="ECO:0000313" key="3">
    <source>
        <dbReference type="Proteomes" id="UP000178226"/>
    </source>
</evidence>
<dbReference type="InterPro" id="IPR028098">
    <property type="entry name" value="Glyco_trans_4-like_N"/>
</dbReference>
<dbReference type="Gene3D" id="3.40.50.2000">
    <property type="entry name" value="Glycogen Phosphorylase B"/>
    <property type="match status" value="2"/>
</dbReference>
<organism evidence="2 3">
    <name type="scientific">Candidatus Veblenbacteria bacterium RIFOXYC2_FULL_42_11</name>
    <dbReference type="NCBI Taxonomy" id="1802428"/>
    <lineage>
        <taxon>Bacteria</taxon>
        <taxon>Candidatus Vebleniibacteriota</taxon>
    </lineage>
</organism>
<reference evidence="2 3" key="1">
    <citation type="journal article" date="2016" name="Nat. Commun.">
        <title>Thousands of microbial genomes shed light on interconnected biogeochemical processes in an aquifer system.</title>
        <authorList>
            <person name="Anantharaman K."/>
            <person name="Brown C.T."/>
            <person name="Hug L.A."/>
            <person name="Sharon I."/>
            <person name="Castelle C.J."/>
            <person name="Probst A.J."/>
            <person name="Thomas B.C."/>
            <person name="Singh A."/>
            <person name="Wilkins M.J."/>
            <person name="Karaoz U."/>
            <person name="Brodie E.L."/>
            <person name="Williams K.H."/>
            <person name="Hubbard S.S."/>
            <person name="Banfield J.F."/>
        </authorList>
    </citation>
    <scope>NUCLEOTIDE SEQUENCE [LARGE SCALE GENOMIC DNA]</scope>
</reference>
<proteinExistence type="predicted"/>
<dbReference type="Pfam" id="PF13579">
    <property type="entry name" value="Glyco_trans_4_4"/>
    <property type="match status" value="1"/>
</dbReference>
<dbReference type="Proteomes" id="UP000178226">
    <property type="component" value="Unassembled WGS sequence"/>
</dbReference>
<comment type="caution">
    <text evidence="2">The sequence shown here is derived from an EMBL/GenBank/DDBJ whole genome shotgun (WGS) entry which is preliminary data.</text>
</comment>
<dbReference type="STRING" id="1802428.A2441_00065"/>
<evidence type="ECO:0000259" key="1">
    <source>
        <dbReference type="Pfam" id="PF13579"/>
    </source>
</evidence>
<dbReference type="EMBL" id="MHTE01000018">
    <property type="protein sequence ID" value="OHA56888.1"/>
    <property type="molecule type" value="Genomic_DNA"/>
</dbReference>
<gene>
    <name evidence="2" type="ORF">A2441_00065</name>
</gene>
<evidence type="ECO:0000313" key="2">
    <source>
        <dbReference type="EMBL" id="OHA56888.1"/>
    </source>
</evidence>